<comment type="subcellular location">
    <subcellularLocation>
        <location evidence="1">Cell membrane</location>
    </subcellularLocation>
</comment>
<reference evidence="7 8" key="1">
    <citation type="submission" date="2019-02" db="EMBL/GenBank/DDBJ databases">
        <title>Deep-cultivation of Planctomycetes and their phenomic and genomic characterization uncovers novel biology.</title>
        <authorList>
            <person name="Wiegand S."/>
            <person name="Jogler M."/>
            <person name="Boedeker C."/>
            <person name="Pinto D."/>
            <person name="Vollmers J."/>
            <person name="Rivas-Marin E."/>
            <person name="Kohn T."/>
            <person name="Peeters S.H."/>
            <person name="Heuer A."/>
            <person name="Rast P."/>
            <person name="Oberbeckmann S."/>
            <person name="Bunk B."/>
            <person name="Jeske O."/>
            <person name="Meyerdierks A."/>
            <person name="Storesund J.E."/>
            <person name="Kallscheuer N."/>
            <person name="Luecker S."/>
            <person name="Lage O.M."/>
            <person name="Pohl T."/>
            <person name="Merkel B.J."/>
            <person name="Hornburger P."/>
            <person name="Mueller R.-W."/>
            <person name="Bruemmer F."/>
            <person name="Labrenz M."/>
            <person name="Spormann A.M."/>
            <person name="Op Den Camp H."/>
            <person name="Overmann J."/>
            <person name="Amann R."/>
            <person name="Jetten M.S.M."/>
            <person name="Mascher T."/>
            <person name="Medema M.H."/>
            <person name="Devos D.P."/>
            <person name="Kaster A.-K."/>
            <person name="Ovreas L."/>
            <person name="Rohde M."/>
            <person name="Galperin M.Y."/>
            <person name="Jogler C."/>
        </authorList>
    </citation>
    <scope>NUCLEOTIDE SEQUENCE [LARGE SCALE GENOMIC DNA]</scope>
    <source>
        <strain evidence="7 8">Pla100</strain>
    </source>
</reference>
<keyword evidence="5" id="KW-0472">Membrane</keyword>
<dbReference type="Proteomes" id="UP000316213">
    <property type="component" value="Unassembled WGS sequence"/>
</dbReference>
<dbReference type="Pfam" id="PF00535">
    <property type="entry name" value="Glycos_transf_2"/>
    <property type="match status" value="1"/>
</dbReference>
<dbReference type="AlphaFoldDB" id="A0A5C5ZRH9"/>
<accession>A0A5C5ZRH9</accession>
<evidence type="ECO:0000256" key="2">
    <source>
        <dbReference type="ARBA" id="ARBA00022475"/>
    </source>
</evidence>
<gene>
    <name evidence="7" type="primary">pglI_3</name>
    <name evidence="7" type="ORF">Pla100_55640</name>
</gene>
<dbReference type="EMBL" id="SJPM01000018">
    <property type="protein sequence ID" value="TWT89401.1"/>
    <property type="molecule type" value="Genomic_DNA"/>
</dbReference>
<dbReference type="OrthoDB" id="9806525at2"/>
<dbReference type="InterPro" id="IPR026461">
    <property type="entry name" value="Trfase_2_rSAM/seldom_assoc"/>
</dbReference>
<dbReference type="CDD" id="cd02522">
    <property type="entry name" value="GT_2_like_a"/>
    <property type="match status" value="1"/>
</dbReference>
<name>A0A5C5ZRH9_9BACT</name>
<evidence type="ECO:0000313" key="7">
    <source>
        <dbReference type="EMBL" id="TWT89401.1"/>
    </source>
</evidence>
<keyword evidence="4 7" id="KW-0808">Transferase</keyword>
<evidence type="ECO:0000256" key="4">
    <source>
        <dbReference type="ARBA" id="ARBA00022679"/>
    </source>
</evidence>
<organism evidence="7 8">
    <name type="scientific">Neorhodopirellula pilleata</name>
    <dbReference type="NCBI Taxonomy" id="2714738"/>
    <lineage>
        <taxon>Bacteria</taxon>
        <taxon>Pseudomonadati</taxon>
        <taxon>Planctomycetota</taxon>
        <taxon>Planctomycetia</taxon>
        <taxon>Pirellulales</taxon>
        <taxon>Pirellulaceae</taxon>
        <taxon>Neorhodopirellula</taxon>
    </lineage>
</organism>
<proteinExistence type="predicted"/>
<dbReference type="InterPro" id="IPR001173">
    <property type="entry name" value="Glyco_trans_2-like"/>
</dbReference>
<evidence type="ECO:0000256" key="1">
    <source>
        <dbReference type="ARBA" id="ARBA00004236"/>
    </source>
</evidence>
<evidence type="ECO:0000256" key="5">
    <source>
        <dbReference type="ARBA" id="ARBA00023136"/>
    </source>
</evidence>
<keyword evidence="8" id="KW-1185">Reference proteome</keyword>
<evidence type="ECO:0000259" key="6">
    <source>
        <dbReference type="Pfam" id="PF00535"/>
    </source>
</evidence>
<dbReference type="SUPFAM" id="SSF53448">
    <property type="entry name" value="Nucleotide-diphospho-sugar transferases"/>
    <property type="match status" value="1"/>
</dbReference>
<sequence>MKAISIIIPTFNEEATIEEAIRSACRHDVVEIIISDGGSVDATRTIATTMQRDDPRITVINEAQGRGRQLAAGARRATGELFVFLHCDNRLGGDLTEQMTDADWPVWGGFEQRIDDERWRFRWLEFGNAARARWFSRVFGDQGIFVDRTTYQNVGGFDEVDLMEDVLLSAKLKRIQSASLLPGKLVVSPRRWNQYGVVRQTVRNWMIQLAFALGVSPETLRRWYI</sequence>
<protein>
    <submittedName>
        <fullName evidence="7">GalNAc(5)-diNAcBac-PP-undecaprenol beta-1,3-glucosyltransferase</fullName>
        <ecNumber evidence="7">2.4.1.293</ecNumber>
    </submittedName>
</protein>
<comment type="caution">
    <text evidence="7">The sequence shown here is derived from an EMBL/GenBank/DDBJ whole genome shotgun (WGS) entry which is preliminary data.</text>
</comment>
<dbReference type="PANTHER" id="PTHR43646:SF2">
    <property type="entry name" value="GLYCOSYLTRANSFERASE 2-LIKE DOMAIN-CONTAINING PROTEIN"/>
    <property type="match status" value="1"/>
</dbReference>
<dbReference type="EC" id="2.4.1.293" evidence="7"/>
<dbReference type="Gene3D" id="3.90.550.10">
    <property type="entry name" value="Spore Coat Polysaccharide Biosynthesis Protein SpsA, Chain A"/>
    <property type="match status" value="1"/>
</dbReference>
<keyword evidence="2" id="KW-1003">Cell membrane</keyword>
<dbReference type="GO" id="GO:0005886">
    <property type="term" value="C:plasma membrane"/>
    <property type="evidence" value="ECO:0007669"/>
    <property type="project" value="UniProtKB-SubCell"/>
</dbReference>
<dbReference type="RefSeq" id="WP_146581784.1">
    <property type="nucleotide sequence ID" value="NZ_SJPM01000018.1"/>
</dbReference>
<evidence type="ECO:0000313" key="8">
    <source>
        <dbReference type="Proteomes" id="UP000316213"/>
    </source>
</evidence>
<evidence type="ECO:0000256" key="3">
    <source>
        <dbReference type="ARBA" id="ARBA00022676"/>
    </source>
</evidence>
<keyword evidence="3 7" id="KW-0328">Glycosyltransferase</keyword>
<feature type="domain" description="Glycosyltransferase 2-like" evidence="6">
    <location>
        <begin position="5"/>
        <end position="98"/>
    </location>
</feature>
<dbReference type="GO" id="GO:0016757">
    <property type="term" value="F:glycosyltransferase activity"/>
    <property type="evidence" value="ECO:0007669"/>
    <property type="project" value="UniProtKB-KW"/>
</dbReference>
<dbReference type="InterPro" id="IPR029044">
    <property type="entry name" value="Nucleotide-diphossugar_trans"/>
</dbReference>
<dbReference type="NCBIfam" id="TIGR04283">
    <property type="entry name" value="glyco_like_mftF"/>
    <property type="match status" value="1"/>
</dbReference>
<dbReference type="PANTHER" id="PTHR43646">
    <property type="entry name" value="GLYCOSYLTRANSFERASE"/>
    <property type="match status" value="1"/>
</dbReference>